<dbReference type="PANTHER" id="PTHR33254">
    <property type="entry name" value="4-HYDROXY-4-METHYL-2-OXOGLUTARATE ALDOLASE 3-RELATED"/>
    <property type="match status" value="1"/>
</dbReference>
<evidence type="ECO:0000313" key="5">
    <source>
        <dbReference type="EMBL" id="GAA0512257.1"/>
    </source>
</evidence>
<dbReference type="CDD" id="cd16841">
    <property type="entry name" value="RraA_family"/>
    <property type="match status" value="1"/>
</dbReference>
<protein>
    <recommendedName>
        <fullName evidence="2">Putative 4-hydroxy-4-methyl-2-oxoglutarate aldolase</fullName>
    </recommendedName>
    <alternativeName>
        <fullName evidence="3">Regulator of ribonuclease activity homolog</fullName>
    </alternativeName>
    <alternativeName>
        <fullName evidence="4">RraA-like protein</fullName>
    </alternativeName>
</protein>
<sequence>MAEEQTIMHDIHERLRSAGASTVCAVLDMLGATGTITGLPAIRPGGSFAGPAFTVQASTGPLGTYDPGDFDIAQYADQAGAGQVIAIDAGGARVSLAGGIAALASARRGVAAWVVDGGMRDVDELGEAGIPIHVRHGVAVTGRTRVRIERVNGPIVIDGVSVQPMDVLVGDASGIACVPARRLAQVAAMADWIAGRDRIAGRLVREGLSFSRAFKEATAEYTALHGPLEN</sequence>
<organism evidence="5 6">
    <name type="scientific">Pigmentiphaga daeguensis</name>
    <dbReference type="NCBI Taxonomy" id="414049"/>
    <lineage>
        <taxon>Bacteria</taxon>
        <taxon>Pseudomonadati</taxon>
        <taxon>Pseudomonadota</taxon>
        <taxon>Betaproteobacteria</taxon>
        <taxon>Burkholderiales</taxon>
        <taxon>Alcaligenaceae</taxon>
        <taxon>Pigmentiphaga</taxon>
    </lineage>
</organism>
<evidence type="ECO:0000256" key="2">
    <source>
        <dbReference type="ARBA" id="ARBA00016549"/>
    </source>
</evidence>
<dbReference type="SUPFAM" id="SSF89562">
    <property type="entry name" value="RraA-like"/>
    <property type="match status" value="1"/>
</dbReference>
<evidence type="ECO:0000256" key="3">
    <source>
        <dbReference type="ARBA" id="ARBA00029596"/>
    </source>
</evidence>
<name>A0ABN1C5J3_9BURK</name>
<dbReference type="PANTHER" id="PTHR33254:SF4">
    <property type="entry name" value="4-HYDROXY-4-METHYL-2-OXOGLUTARATE ALDOLASE 3-RELATED"/>
    <property type="match status" value="1"/>
</dbReference>
<dbReference type="InterPro" id="IPR036704">
    <property type="entry name" value="RraA/RraA-like_sf"/>
</dbReference>
<evidence type="ECO:0000313" key="6">
    <source>
        <dbReference type="Proteomes" id="UP001501706"/>
    </source>
</evidence>
<dbReference type="Proteomes" id="UP001501706">
    <property type="component" value="Unassembled WGS sequence"/>
</dbReference>
<proteinExistence type="predicted"/>
<keyword evidence="6" id="KW-1185">Reference proteome</keyword>
<dbReference type="RefSeq" id="WP_087836714.1">
    <property type="nucleotide sequence ID" value="NZ_BAAAEN010000012.1"/>
</dbReference>
<dbReference type="InterPro" id="IPR005493">
    <property type="entry name" value="RraA/RraA-like"/>
</dbReference>
<comment type="caution">
    <text evidence="5">The sequence shown here is derived from an EMBL/GenBank/DDBJ whole genome shotgun (WGS) entry which is preliminary data.</text>
</comment>
<dbReference type="EMBL" id="BAAAEN010000012">
    <property type="protein sequence ID" value="GAA0512257.1"/>
    <property type="molecule type" value="Genomic_DNA"/>
</dbReference>
<dbReference type="Pfam" id="PF03737">
    <property type="entry name" value="RraA-like"/>
    <property type="match status" value="1"/>
</dbReference>
<dbReference type="Gene3D" id="3.50.30.40">
    <property type="entry name" value="Ribonuclease E inhibitor RraA/RraA-like"/>
    <property type="match status" value="1"/>
</dbReference>
<gene>
    <name evidence="5" type="ORF">GCM10009097_31960</name>
</gene>
<reference evidence="5 6" key="1">
    <citation type="journal article" date="2019" name="Int. J. Syst. Evol. Microbiol.">
        <title>The Global Catalogue of Microorganisms (GCM) 10K type strain sequencing project: providing services to taxonomists for standard genome sequencing and annotation.</title>
        <authorList>
            <consortium name="The Broad Institute Genomics Platform"/>
            <consortium name="The Broad Institute Genome Sequencing Center for Infectious Disease"/>
            <person name="Wu L."/>
            <person name="Ma J."/>
        </authorList>
    </citation>
    <scope>NUCLEOTIDE SEQUENCE [LARGE SCALE GENOMIC DNA]</scope>
    <source>
        <strain evidence="5 6">JCM 14330</strain>
    </source>
</reference>
<accession>A0ABN1C5J3</accession>
<comment type="cofactor">
    <cofactor evidence="1">
        <name>a divalent metal cation</name>
        <dbReference type="ChEBI" id="CHEBI:60240"/>
    </cofactor>
</comment>
<evidence type="ECO:0000256" key="1">
    <source>
        <dbReference type="ARBA" id="ARBA00001968"/>
    </source>
</evidence>
<evidence type="ECO:0000256" key="4">
    <source>
        <dbReference type="ARBA" id="ARBA00030169"/>
    </source>
</evidence>